<keyword evidence="1" id="KW-0812">Transmembrane</keyword>
<dbReference type="AlphaFoldDB" id="A0A2T4VWJ5"/>
<keyword evidence="1" id="KW-1133">Transmembrane helix</keyword>
<proteinExistence type="predicted"/>
<feature type="transmembrane region" description="Helical" evidence="1">
    <location>
        <begin position="7"/>
        <end position="33"/>
    </location>
</feature>
<evidence type="ECO:0000256" key="1">
    <source>
        <dbReference type="SAM" id="Phobius"/>
    </source>
</evidence>
<accession>A0A2T4VWJ5</accession>
<organism evidence="2 3">
    <name type="scientific">Candidatus Liberibacter europaeus</name>
    <dbReference type="NCBI Taxonomy" id="744859"/>
    <lineage>
        <taxon>Bacteria</taxon>
        <taxon>Pseudomonadati</taxon>
        <taxon>Pseudomonadota</taxon>
        <taxon>Alphaproteobacteria</taxon>
        <taxon>Hyphomicrobiales</taxon>
        <taxon>Rhizobiaceae</taxon>
        <taxon>Liberibacter</taxon>
    </lineage>
</organism>
<sequence>MHIDETFLVFISLIIFVITLICLRVPTILFSFLDCRADGIRDDLLMARNSLEEAKITLIKHKERYSQIEQEVLEIISSAENKVKIIDEESQIKIKNIFDLRLADLERRIHRMELEAKHSFYAKLTDCSMDLSKRIIAEKMSDSLNSQIFQKGISDIKSHFG</sequence>
<keyword evidence="1" id="KW-0472">Membrane</keyword>
<comment type="caution">
    <text evidence="2">The sequence shown here is derived from an EMBL/GenBank/DDBJ whole genome shotgun (WGS) entry which is preliminary data.</text>
</comment>
<reference evidence="3" key="1">
    <citation type="submission" date="2018-02" db="EMBL/GenBank/DDBJ databases">
        <title>Genome sequence of Candidatus Liberibacter europaeus.</title>
        <authorList>
            <person name="Frampton R.A."/>
            <person name="Thompson S.M."/>
            <person name="David C."/>
            <person name="Addison S.M."/>
            <person name="Smith G.R."/>
        </authorList>
    </citation>
    <scope>NUCLEOTIDE SEQUENCE [LARGE SCALE GENOMIC DNA]</scope>
</reference>
<evidence type="ECO:0000313" key="3">
    <source>
        <dbReference type="Proteomes" id="UP000240811"/>
    </source>
</evidence>
<evidence type="ECO:0000313" key="2">
    <source>
        <dbReference type="EMBL" id="PTL86149.1"/>
    </source>
</evidence>
<protein>
    <submittedName>
        <fullName evidence="2">F0F1 ATP synthase subunit B</fullName>
    </submittedName>
</protein>
<gene>
    <name evidence="2" type="ORF">C4617_05125</name>
</gene>
<dbReference type="Proteomes" id="UP000240811">
    <property type="component" value="Unassembled WGS sequence"/>
</dbReference>
<name>A0A2T4VWJ5_9HYPH</name>
<dbReference type="EMBL" id="PSQJ01000007">
    <property type="protein sequence ID" value="PTL86149.1"/>
    <property type="molecule type" value="Genomic_DNA"/>
</dbReference>